<protein>
    <submittedName>
        <fullName evidence="2">Uncharacterized protein</fullName>
    </submittedName>
</protein>
<dbReference type="OrthoDB" id="9785345at2"/>
<feature type="region of interest" description="Disordered" evidence="1">
    <location>
        <begin position="66"/>
        <end position="92"/>
    </location>
</feature>
<accession>A0A5M6I2T6</accession>
<dbReference type="Proteomes" id="UP000323886">
    <property type="component" value="Unassembled WGS sequence"/>
</dbReference>
<evidence type="ECO:0000313" key="2">
    <source>
        <dbReference type="EMBL" id="KAA5602167.1"/>
    </source>
</evidence>
<proteinExistence type="predicted"/>
<comment type="caution">
    <text evidence="2">The sequence shown here is derived from an EMBL/GenBank/DDBJ whole genome shotgun (WGS) entry which is preliminary data.</text>
</comment>
<evidence type="ECO:0000256" key="1">
    <source>
        <dbReference type="SAM" id="MobiDB-lite"/>
    </source>
</evidence>
<dbReference type="EMBL" id="VWPL01000009">
    <property type="protein sequence ID" value="KAA5602167.1"/>
    <property type="molecule type" value="Genomic_DNA"/>
</dbReference>
<gene>
    <name evidence="2" type="ORF">F1193_07325</name>
</gene>
<dbReference type="AlphaFoldDB" id="A0A5M6I2T6"/>
<reference evidence="2 3" key="1">
    <citation type="submission" date="2019-09" db="EMBL/GenBank/DDBJ databases">
        <title>Draft Whole-Genome sequence of Blastochloris sulfoviridis DSM 729.</title>
        <authorList>
            <person name="Meyer T.E."/>
            <person name="Kyndt J.A."/>
        </authorList>
    </citation>
    <scope>NUCLEOTIDE SEQUENCE [LARGE SCALE GENOMIC DNA]</scope>
    <source>
        <strain evidence="2 3">DSM 729</strain>
    </source>
</reference>
<keyword evidence="3" id="KW-1185">Reference proteome</keyword>
<evidence type="ECO:0000313" key="3">
    <source>
        <dbReference type="Proteomes" id="UP000323886"/>
    </source>
</evidence>
<name>A0A5M6I2T6_9HYPH</name>
<sequence>MLMLAQVHTFLKCRITHQHKSDDAAIRAVSSSRLDNDIGDPFISFASAERERLRLPLTIRGRADGRRDSALEKPNIGLNRWEPAGSGGMAGTTPAIAGLVPATTTASARKHAMPCQPAWIRGRRPKADIATPKLELE</sequence>
<dbReference type="RefSeq" id="WP_150097023.1">
    <property type="nucleotide sequence ID" value="NZ_VWPL01000009.1"/>
</dbReference>
<organism evidence="2 3">
    <name type="scientific">Blastochloris sulfoviridis</name>
    <dbReference type="NCBI Taxonomy" id="50712"/>
    <lineage>
        <taxon>Bacteria</taxon>
        <taxon>Pseudomonadati</taxon>
        <taxon>Pseudomonadota</taxon>
        <taxon>Alphaproteobacteria</taxon>
        <taxon>Hyphomicrobiales</taxon>
        <taxon>Blastochloridaceae</taxon>
        <taxon>Blastochloris</taxon>
    </lineage>
</organism>